<dbReference type="InterPro" id="IPR055050">
    <property type="entry name" value="WsaF_C"/>
</dbReference>
<dbReference type="Pfam" id="PF21374">
    <property type="entry name" value="WsaF_N"/>
    <property type="match status" value="1"/>
</dbReference>
<dbReference type="EMBL" id="CP094528">
    <property type="protein sequence ID" value="UOE44484.1"/>
    <property type="molecule type" value="Genomic_DNA"/>
</dbReference>
<evidence type="ECO:0000313" key="3">
    <source>
        <dbReference type="EMBL" id="UOE44484.1"/>
    </source>
</evidence>
<evidence type="ECO:0000259" key="1">
    <source>
        <dbReference type="Pfam" id="PF21374"/>
    </source>
</evidence>
<accession>A0ABY4BZZ2</accession>
<evidence type="ECO:0000313" key="4">
    <source>
        <dbReference type="Proteomes" id="UP000832097"/>
    </source>
</evidence>
<dbReference type="InterPro" id="IPR048510">
    <property type="entry name" value="WsaF_N"/>
</dbReference>
<dbReference type="SUPFAM" id="SSF53756">
    <property type="entry name" value="UDP-Glycosyltransferase/glycogen phosphorylase"/>
    <property type="match status" value="1"/>
</dbReference>
<protein>
    <submittedName>
        <fullName evidence="3">Glycosyltransferase family 1 protein</fullName>
    </submittedName>
</protein>
<dbReference type="Gene3D" id="3.40.50.2000">
    <property type="entry name" value="Glycogen Phosphorylase B"/>
    <property type="match status" value="1"/>
</dbReference>
<evidence type="ECO:0000259" key="2">
    <source>
        <dbReference type="Pfam" id="PF22772"/>
    </source>
</evidence>
<feature type="domain" description="WsaF N-terminal" evidence="1">
    <location>
        <begin position="182"/>
        <end position="223"/>
    </location>
</feature>
<dbReference type="Gene3D" id="3.40.50.11090">
    <property type="match status" value="1"/>
</dbReference>
<organism evidence="3 4">
    <name type="scientific">Agromyces larvae</name>
    <dbReference type="NCBI Taxonomy" id="2929802"/>
    <lineage>
        <taxon>Bacteria</taxon>
        <taxon>Bacillati</taxon>
        <taxon>Actinomycetota</taxon>
        <taxon>Actinomycetes</taxon>
        <taxon>Micrococcales</taxon>
        <taxon>Microbacteriaceae</taxon>
        <taxon>Agromyces</taxon>
    </lineage>
</organism>
<dbReference type="RefSeq" id="WP_243556330.1">
    <property type="nucleotide sequence ID" value="NZ_CP094528.1"/>
</dbReference>
<keyword evidence="4" id="KW-1185">Reference proteome</keyword>
<dbReference type="Proteomes" id="UP000832097">
    <property type="component" value="Chromosome"/>
</dbReference>
<dbReference type="Pfam" id="PF22772">
    <property type="entry name" value="WsaF_C"/>
    <property type="match status" value="1"/>
</dbReference>
<gene>
    <name evidence="3" type="ORF">MTO99_01440</name>
</gene>
<sequence length="428" mass="47257">MVGSIGRLVSKAVSGGPRLIVRKVRTAAALVRTQGAGAAYRYARTKLARAAGPQVPTLLVALEDAAAVDWTTIPDRISESITVESGSARIAWIMSPPGRESGGHQNLFRFIEFAERAGHDCRIYLYQADDRPVDVAGVRAMLAASEAYPTLRAPIEVWNRERGVADDTQAIFATGWETAYPSFLDRSHAKRLYFVQDFEPSFYPVGSESILAENTYRFGFHAITAGGWLAHKLRDEYGMAADHFDFAVDTERYRITNDGPRNEIFFYARPVTPRRGFELGLLVLNDFAKLRPDVTINLAGWDVSNWRIPFAHRNLASLQLSELNEVYNRCAAGLVMSLSNMSLLPLELMSSGVTPVVNDGPNNRMVSDNPYIEYVPSSPLAIARKLVEVVERPDAVERSRAMSESVRGVDWAASGDVFVKALEGALRG</sequence>
<reference evidence="3 4" key="1">
    <citation type="submission" date="2022-03" db="EMBL/GenBank/DDBJ databases">
        <title>Mucilaginibacter sp. isolated from the gut of Protaetia brevitarsis seulensis larvae.</title>
        <authorList>
            <person name="Won M."/>
            <person name="Kim S.-J."/>
            <person name="Kwon S.-W."/>
        </authorList>
    </citation>
    <scope>NUCLEOTIDE SEQUENCE [LARGE SCALE GENOMIC DNA]</scope>
    <source>
        <strain evidence="3 4">CFWR-12</strain>
    </source>
</reference>
<feature type="domain" description="WsaF C-terminal" evidence="2">
    <location>
        <begin position="263"/>
        <end position="386"/>
    </location>
</feature>
<proteinExistence type="predicted"/>
<name>A0ABY4BZZ2_9MICO</name>